<dbReference type="SUPFAM" id="SSF51735">
    <property type="entry name" value="NAD(P)-binding Rossmann-fold domains"/>
    <property type="match status" value="1"/>
</dbReference>
<reference evidence="7 8" key="1">
    <citation type="submission" date="2021-05" db="EMBL/GenBank/DDBJ databases">
        <title>Shewanella sp. JM162201.</title>
        <authorList>
            <person name="Xu S."/>
            <person name="Li A."/>
        </authorList>
    </citation>
    <scope>NUCLEOTIDE SEQUENCE [LARGE SCALE GENOMIC DNA]</scope>
    <source>
        <strain evidence="7 8">JM162201</strain>
    </source>
</reference>
<proteinExistence type="inferred from homology"/>
<feature type="domain" description="D-isomer specific 2-hydroxyacid dehydrogenase catalytic" evidence="5">
    <location>
        <begin position="25"/>
        <end position="335"/>
    </location>
</feature>
<name>A0ABS5V377_9GAMM</name>
<evidence type="ECO:0000256" key="2">
    <source>
        <dbReference type="ARBA" id="ARBA00023002"/>
    </source>
</evidence>
<evidence type="ECO:0000259" key="5">
    <source>
        <dbReference type="Pfam" id="PF00389"/>
    </source>
</evidence>
<dbReference type="InterPro" id="IPR036291">
    <property type="entry name" value="NAD(P)-bd_dom_sf"/>
</dbReference>
<dbReference type="CDD" id="cd12183">
    <property type="entry name" value="LDH_like_2"/>
    <property type="match status" value="1"/>
</dbReference>
<dbReference type="SUPFAM" id="SSF52283">
    <property type="entry name" value="Formate/glycerate dehydrogenase catalytic domain-like"/>
    <property type="match status" value="1"/>
</dbReference>
<dbReference type="InterPro" id="IPR006139">
    <property type="entry name" value="D-isomer_2_OHA_DH_cat_dom"/>
</dbReference>
<dbReference type="InterPro" id="IPR029753">
    <property type="entry name" value="D-isomer_DH_CS"/>
</dbReference>
<dbReference type="EMBL" id="JAHEPS010000002">
    <property type="protein sequence ID" value="MBT1444272.1"/>
    <property type="molecule type" value="Genomic_DNA"/>
</dbReference>
<accession>A0ABS5V377</accession>
<comment type="similarity">
    <text evidence="1 4">Belongs to the D-isomer specific 2-hydroxyacid dehydrogenase family.</text>
</comment>
<dbReference type="InterPro" id="IPR006140">
    <property type="entry name" value="D-isomer_DH_NAD-bd"/>
</dbReference>
<dbReference type="InterPro" id="IPR029752">
    <property type="entry name" value="D-isomer_DH_CS1"/>
</dbReference>
<dbReference type="Gene3D" id="3.40.50.720">
    <property type="entry name" value="NAD(P)-binding Rossmann-like Domain"/>
    <property type="match status" value="2"/>
</dbReference>
<dbReference type="PROSITE" id="PS00065">
    <property type="entry name" value="D_2_HYDROXYACID_DH_1"/>
    <property type="match status" value="1"/>
</dbReference>
<dbReference type="Pfam" id="PF02826">
    <property type="entry name" value="2-Hacid_dh_C"/>
    <property type="match status" value="1"/>
</dbReference>
<keyword evidence="2 4" id="KW-0560">Oxidoreductase</keyword>
<comment type="caution">
    <text evidence="7">The sequence shown here is derived from an EMBL/GenBank/DDBJ whole genome shotgun (WGS) entry which is preliminary data.</text>
</comment>
<protein>
    <submittedName>
        <fullName evidence="7">2-hydroxyacid dehydrogenase</fullName>
    </submittedName>
</protein>
<keyword evidence="8" id="KW-1185">Reference proteome</keyword>
<keyword evidence="3" id="KW-0520">NAD</keyword>
<dbReference type="Pfam" id="PF00389">
    <property type="entry name" value="2-Hacid_dh"/>
    <property type="match status" value="1"/>
</dbReference>
<sequence>MKIGFFSAKHYDMQHFDRTNTALGQELGLEAVARIEYFDSRLCMQTIKLAYGFEVICAFVNDELSAEVLRELHANGTRVIAMRCAGFNNVDLDTAKALGMTVVNVPAYSPESVAEHTVALMLTLNRKIHKAYQRTRDANFSLEGLVGFNMFGKTVGVIGTGKIGLATIRVLLGFGCKVVAFDPYRNPAVEALGVPYLELDELFPQCDIISLHCPLTKDNHHLLRAETFAKMKPGTMVINTSRGGLLNAIDAMEALKLGQIGSLGLDVYENEKELFFEDKSNEVIQDDVFRRLSACHNVVFTGHQAFLTEEALGAIARTTLGNVRAALSGERSGNELF</sequence>
<evidence type="ECO:0000313" key="7">
    <source>
        <dbReference type="EMBL" id="MBT1444272.1"/>
    </source>
</evidence>
<dbReference type="PROSITE" id="PS00671">
    <property type="entry name" value="D_2_HYDROXYACID_DH_3"/>
    <property type="match status" value="1"/>
</dbReference>
<dbReference type="InterPro" id="IPR058205">
    <property type="entry name" value="D-LDH-like"/>
</dbReference>
<evidence type="ECO:0000256" key="3">
    <source>
        <dbReference type="ARBA" id="ARBA00023027"/>
    </source>
</evidence>
<organism evidence="7 8">
    <name type="scientific">Shewanella jiangmenensis</name>
    <dbReference type="NCBI Taxonomy" id="2837387"/>
    <lineage>
        <taxon>Bacteria</taxon>
        <taxon>Pseudomonadati</taxon>
        <taxon>Pseudomonadota</taxon>
        <taxon>Gammaproteobacteria</taxon>
        <taxon>Alteromonadales</taxon>
        <taxon>Shewanellaceae</taxon>
        <taxon>Shewanella</taxon>
    </lineage>
</organism>
<evidence type="ECO:0000256" key="4">
    <source>
        <dbReference type="RuleBase" id="RU003719"/>
    </source>
</evidence>
<evidence type="ECO:0000259" key="6">
    <source>
        <dbReference type="Pfam" id="PF02826"/>
    </source>
</evidence>
<evidence type="ECO:0000313" key="8">
    <source>
        <dbReference type="Proteomes" id="UP001195903"/>
    </source>
</evidence>
<dbReference type="Proteomes" id="UP001195903">
    <property type="component" value="Unassembled WGS sequence"/>
</dbReference>
<gene>
    <name evidence="7" type="ORF">KJI95_07000</name>
</gene>
<dbReference type="PANTHER" id="PTHR43026">
    <property type="entry name" value="2-HYDROXYACID DEHYDROGENASE HOMOLOG 1-RELATED"/>
    <property type="match status" value="1"/>
</dbReference>
<evidence type="ECO:0000256" key="1">
    <source>
        <dbReference type="ARBA" id="ARBA00005854"/>
    </source>
</evidence>
<dbReference type="RefSeq" id="WP_214506466.1">
    <property type="nucleotide sequence ID" value="NZ_JAHEPS010000002.1"/>
</dbReference>
<feature type="domain" description="D-isomer specific 2-hydroxyacid dehydrogenase NAD-binding" evidence="6">
    <location>
        <begin position="118"/>
        <end position="305"/>
    </location>
</feature>
<dbReference type="PANTHER" id="PTHR43026:SF1">
    <property type="entry name" value="2-HYDROXYACID DEHYDROGENASE HOMOLOG 1-RELATED"/>
    <property type="match status" value="1"/>
</dbReference>